<feature type="signal peptide" evidence="1">
    <location>
        <begin position="1"/>
        <end position="16"/>
    </location>
</feature>
<keyword evidence="3" id="KW-1185">Reference proteome</keyword>
<dbReference type="Proteomes" id="UP001346869">
    <property type="component" value="Unassembled WGS sequence"/>
</dbReference>
<sequence>MSAVITDLTVFASAAAVPCCVSYWESVPQVAAAICTQNTSGLNAISALRTTFLHMTGNLKAQITKRSS</sequence>
<protein>
    <recommendedName>
        <fullName evidence="4">Secreted protein</fullName>
    </recommendedName>
</protein>
<dbReference type="AlphaFoldDB" id="A0AAN7XAP5"/>
<reference evidence="2 3" key="2">
    <citation type="journal article" date="2023" name="Mol. Biol. Evol.">
        <title>Genomics of Secondarily Temperate Adaptation in the Only Non-Antarctic Icefish.</title>
        <authorList>
            <person name="Rivera-Colon A.G."/>
            <person name="Rayamajhi N."/>
            <person name="Minhas B.F."/>
            <person name="Madrigal G."/>
            <person name="Bilyk K.T."/>
            <person name="Yoon V."/>
            <person name="Hune M."/>
            <person name="Gregory S."/>
            <person name="Cheng C.H.C."/>
            <person name="Catchen J.M."/>
        </authorList>
    </citation>
    <scope>NUCLEOTIDE SEQUENCE [LARGE SCALE GENOMIC DNA]</scope>
    <source>
        <strain evidence="2">JMC-PN-2008</strain>
    </source>
</reference>
<evidence type="ECO:0000313" key="2">
    <source>
        <dbReference type="EMBL" id="KAK5860851.1"/>
    </source>
</evidence>
<evidence type="ECO:0008006" key="4">
    <source>
        <dbReference type="Google" id="ProtNLM"/>
    </source>
</evidence>
<proteinExistence type="predicted"/>
<evidence type="ECO:0000313" key="3">
    <source>
        <dbReference type="Proteomes" id="UP001346869"/>
    </source>
</evidence>
<gene>
    <name evidence="2" type="ORF">PBY51_022303</name>
</gene>
<dbReference type="EMBL" id="JAUZQC010000013">
    <property type="protein sequence ID" value="KAK5860851.1"/>
    <property type="molecule type" value="Genomic_DNA"/>
</dbReference>
<name>A0AAN7XAP5_ELEMC</name>
<accession>A0AAN7XAP5</accession>
<evidence type="ECO:0000256" key="1">
    <source>
        <dbReference type="SAM" id="SignalP"/>
    </source>
</evidence>
<organism evidence="2 3">
    <name type="scientific">Eleginops maclovinus</name>
    <name type="common">Patagonian blennie</name>
    <name type="synonym">Eleginus maclovinus</name>
    <dbReference type="NCBI Taxonomy" id="56733"/>
    <lineage>
        <taxon>Eukaryota</taxon>
        <taxon>Metazoa</taxon>
        <taxon>Chordata</taxon>
        <taxon>Craniata</taxon>
        <taxon>Vertebrata</taxon>
        <taxon>Euteleostomi</taxon>
        <taxon>Actinopterygii</taxon>
        <taxon>Neopterygii</taxon>
        <taxon>Teleostei</taxon>
        <taxon>Neoteleostei</taxon>
        <taxon>Acanthomorphata</taxon>
        <taxon>Eupercaria</taxon>
        <taxon>Perciformes</taxon>
        <taxon>Notothenioidei</taxon>
        <taxon>Eleginopidae</taxon>
        <taxon>Eleginops</taxon>
    </lineage>
</organism>
<reference evidence="2 3" key="1">
    <citation type="journal article" date="2023" name="Genes (Basel)">
        <title>Chromosome-Level Genome Assembly and Circadian Gene Repertoire of the Patagonia Blennie Eleginops maclovinus-The Closest Ancestral Proxy of Antarctic Cryonotothenioids.</title>
        <authorList>
            <person name="Cheng C.C."/>
            <person name="Rivera-Colon A.G."/>
            <person name="Minhas B.F."/>
            <person name="Wilson L."/>
            <person name="Rayamajhi N."/>
            <person name="Vargas-Chacoff L."/>
            <person name="Catchen J.M."/>
        </authorList>
    </citation>
    <scope>NUCLEOTIDE SEQUENCE [LARGE SCALE GENOMIC DNA]</scope>
    <source>
        <strain evidence="2">JMC-PN-2008</strain>
    </source>
</reference>
<keyword evidence="1" id="KW-0732">Signal</keyword>
<comment type="caution">
    <text evidence="2">The sequence shown here is derived from an EMBL/GenBank/DDBJ whole genome shotgun (WGS) entry which is preliminary data.</text>
</comment>
<feature type="chain" id="PRO_5042943265" description="Secreted protein" evidence="1">
    <location>
        <begin position="17"/>
        <end position="68"/>
    </location>
</feature>